<proteinExistence type="predicted"/>
<sequence length="137" mass="14768">MSIPVNAIDAAVSPELSALIRKFVKSLDIEALPQEKHIPKSAIDAGNKAGGNTLGLESIDQMFRNVGIETAARFSTVGKANGSYLPFLYMNDATRDQSPLASYPAANIAKLKTIAQKYDPKGVFQKLQNDGFLLSKL</sequence>
<dbReference type="OrthoDB" id="2151789at2759"/>
<organism evidence="1 2">
    <name type="scientific">Massariosphaeria phaeospora</name>
    <dbReference type="NCBI Taxonomy" id="100035"/>
    <lineage>
        <taxon>Eukaryota</taxon>
        <taxon>Fungi</taxon>
        <taxon>Dikarya</taxon>
        <taxon>Ascomycota</taxon>
        <taxon>Pezizomycotina</taxon>
        <taxon>Dothideomycetes</taxon>
        <taxon>Pleosporomycetidae</taxon>
        <taxon>Pleosporales</taxon>
        <taxon>Pleosporales incertae sedis</taxon>
        <taxon>Massariosphaeria</taxon>
    </lineage>
</organism>
<dbReference type="EMBL" id="JAADJZ010000023">
    <property type="protein sequence ID" value="KAF2867471.1"/>
    <property type="molecule type" value="Genomic_DNA"/>
</dbReference>
<gene>
    <name evidence="1" type="ORF">BDV95DRAFT_610863</name>
</gene>
<dbReference type="AlphaFoldDB" id="A0A7C8I426"/>
<evidence type="ECO:0000313" key="1">
    <source>
        <dbReference type="EMBL" id="KAF2867471.1"/>
    </source>
</evidence>
<evidence type="ECO:0008006" key="3">
    <source>
        <dbReference type="Google" id="ProtNLM"/>
    </source>
</evidence>
<comment type="caution">
    <text evidence="1">The sequence shown here is derived from an EMBL/GenBank/DDBJ whole genome shotgun (WGS) entry which is preliminary data.</text>
</comment>
<name>A0A7C8I426_9PLEO</name>
<protein>
    <recommendedName>
        <fullName evidence="3">Berberine/berberine-like domain-containing protein</fullName>
    </recommendedName>
</protein>
<keyword evidence="2" id="KW-1185">Reference proteome</keyword>
<accession>A0A7C8I426</accession>
<dbReference type="Proteomes" id="UP000481861">
    <property type="component" value="Unassembled WGS sequence"/>
</dbReference>
<reference evidence="1 2" key="1">
    <citation type="submission" date="2020-01" db="EMBL/GenBank/DDBJ databases">
        <authorList>
            <consortium name="DOE Joint Genome Institute"/>
            <person name="Haridas S."/>
            <person name="Albert R."/>
            <person name="Binder M."/>
            <person name="Bloem J."/>
            <person name="Labutti K."/>
            <person name="Salamov A."/>
            <person name="Andreopoulos B."/>
            <person name="Baker S.E."/>
            <person name="Barry K."/>
            <person name="Bills G."/>
            <person name="Bluhm B.H."/>
            <person name="Cannon C."/>
            <person name="Castanera R."/>
            <person name="Culley D.E."/>
            <person name="Daum C."/>
            <person name="Ezra D."/>
            <person name="Gonzalez J.B."/>
            <person name="Henrissat B."/>
            <person name="Kuo A."/>
            <person name="Liang C."/>
            <person name="Lipzen A."/>
            <person name="Lutzoni F."/>
            <person name="Magnuson J."/>
            <person name="Mondo S."/>
            <person name="Nolan M."/>
            <person name="Ohm R."/>
            <person name="Pangilinan J."/>
            <person name="Park H.-J.H."/>
            <person name="Ramirez L."/>
            <person name="Alfaro M."/>
            <person name="Sun H."/>
            <person name="Tritt A."/>
            <person name="Yoshinaga Y."/>
            <person name="Zwiers L.-H.L."/>
            <person name="Turgeon B.G."/>
            <person name="Goodwin S.B."/>
            <person name="Spatafora J.W."/>
            <person name="Crous P.W."/>
            <person name="Grigoriev I.V."/>
        </authorList>
    </citation>
    <scope>NUCLEOTIDE SEQUENCE [LARGE SCALE GENOMIC DNA]</scope>
    <source>
        <strain evidence="1 2">CBS 611.86</strain>
    </source>
</reference>
<evidence type="ECO:0000313" key="2">
    <source>
        <dbReference type="Proteomes" id="UP000481861"/>
    </source>
</evidence>